<name>A0A3N4I0J8_ASCIM</name>
<reference evidence="1 2" key="1">
    <citation type="journal article" date="2018" name="Nat. Ecol. Evol.">
        <title>Pezizomycetes genomes reveal the molecular basis of ectomycorrhizal truffle lifestyle.</title>
        <authorList>
            <person name="Murat C."/>
            <person name="Payen T."/>
            <person name="Noel B."/>
            <person name="Kuo A."/>
            <person name="Morin E."/>
            <person name="Chen J."/>
            <person name="Kohler A."/>
            <person name="Krizsan K."/>
            <person name="Balestrini R."/>
            <person name="Da Silva C."/>
            <person name="Montanini B."/>
            <person name="Hainaut M."/>
            <person name="Levati E."/>
            <person name="Barry K.W."/>
            <person name="Belfiori B."/>
            <person name="Cichocki N."/>
            <person name="Clum A."/>
            <person name="Dockter R.B."/>
            <person name="Fauchery L."/>
            <person name="Guy J."/>
            <person name="Iotti M."/>
            <person name="Le Tacon F."/>
            <person name="Lindquist E.A."/>
            <person name="Lipzen A."/>
            <person name="Malagnac F."/>
            <person name="Mello A."/>
            <person name="Molinier V."/>
            <person name="Miyauchi S."/>
            <person name="Poulain J."/>
            <person name="Riccioni C."/>
            <person name="Rubini A."/>
            <person name="Sitrit Y."/>
            <person name="Splivallo R."/>
            <person name="Traeger S."/>
            <person name="Wang M."/>
            <person name="Zifcakova L."/>
            <person name="Wipf D."/>
            <person name="Zambonelli A."/>
            <person name="Paolocci F."/>
            <person name="Nowrousian M."/>
            <person name="Ottonello S."/>
            <person name="Baldrian P."/>
            <person name="Spatafora J.W."/>
            <person name="Henrissat B."/>
            <person name="Nagy L.G."/>
            <person name="Aury J.M."/>
            <person name="Wincker P."/>
            <person name="Grigoriev I.V."/>
            <person name="Bonfante P."/>
            <person name="Martin F.M."/>
        </authorList>
    </citation>
    <scope>NUCLEOTIDE SEQUENCE [LARGE SCALE GENOMIC DNA]</scope>
    <source>
        <strain evidence="1 2">RN42</strain>
    </source>
</reference>
<organism evidence="1 2">
    <name type="scientific">Ascobolus immersus RN42</name>
    <dbReference type="NCBI Taxonomy" id="1160509"/>
    <lineage>
        <taxon>Eukaryota</taxon>
        <taxon>Fungi</taxon>
        <taxon>Dikarya</taxon>
        <taxon>Ascomycota</taxon>
        <taxon>Pezizomycotina</taxon>
        <taxon>Pezizomycetes</taxon>
        <taxon>Pezizales</taxon>
        <taxon>Ascobolaceae</taxon>
        <taxon>Ascobolus</taxon>
    </lineage>
</organism>
<gene>
    <name evidence="1" type="ORF">BJ508DRAFT_308117</name>
</gene>
<accession>A0A3N4I0J8</accession>
<proteinExistence type="predicted"/>
<dbReference type="Proteomes" id="UP000275078">
    <property type="component" value="Unassembled WGS sequence"/>
</dbReference>
<sequence length="205" mass="23365">MPASTYKVKNRWRPDPVYDLMCSIGDIIDAIFTHLVGLTNERLQLNYEPEQLMRALSCEAVSIWVGPRVKAHRMRAYCEYSDAEIATFRSRRDTTEVTNALLDILAEEFPGFRFAWLGSLRELQGVCRPSRAYDPYGIGEDPPPFVEWGGICQELGRLRSDLASDLGELRQIIEVLGPESQLESLTGWDYMDEEDTSISINESHE</sequence>
<keyword evidence="2" id="KW-1185">Reference proteome</keyword>
<evidence type="ECO:0000313" key="2">
    <source>
        <dbReference type="Proteomes" id="UP000275078"/>
    </source>
</evidence>
<protein>
    <submittedName>
        <fullName evidence="1">Uncharacterized protein</fullName>
    </submittedName>
</protein>
<dbReference type="EMBL" id="ML119696">
    <property type="protein sequence ID" value="RPA79633.1"/>
    <property type="molecule type" value="Genomic_DNA"/>
</dbReference>
<evidence type="ECO:0000313" key="1">
    <source>
        <dbReference type="EMBL" id="RPA79633.1"/>
    </source>
</evidence>
<dbReference type="AlphaFoldDB" id="A0A3N4I0J8"/>